<dbReference type="PRINTS" id="PR00344">
    <property type="entry name" value="BCTRLSENSOR"/>
</dbReference>
<evidence type="ECO:0000313" key="12">
    <source>
        <dbReference type="Proteomes" id="UP000527143"/>
    </source>
</evidence>
<dbReference type="PROSITE" id="PS50109">
    <property type="entry name" value="HIS_KIN"/>
    <property type="match status" value="1"/>
</dbReference>
<evidence type="ECO:0000256" key="5">
    <source>
        <dbReference type="ARBA" id="ARBA00022741"/>
    </source>
</evidence>
<evidence type="ECO:0000256" key="8">
    <source>
        <dbReference type="ARBA" id="ARBA00023012"/>
    </source>
</evidence>
<accession>A0A840YS29</accession>
<dbReference type="InterPro" id="IPR036097">
    <property type="entry name" value="HisK_dim/P_sf"/>
</dbReference>
<dbReference type="SMART" id="SM00387">
    <property type="entry name" value="HATPase_c"/>
    <property type="match status" value="1"/>
</dbReference>
<keyword evidence="3" id="KW-0597">Phosphoprotein</keyword>
<keyword evidence="7" id="KW-0067">ATP-binding</keyword>
<dbReference type="PANTHER" id="PTHR43065">
    <property type="entry name" value="SENSOR HISTIDINE KINASE"/>
    <property type="match status" value="1"/>
</dbReference>
<evidence type="ECO:0000256" key="3">
    <source>
        <dbReference type="ARBA" id="ARBA00022553"/>
    </source>
</evidence>
<dbReference type="SUPFAM" id="SSF55874">
    <property type="entry name" value="ATPase domain of HSP90 chaperone/DNA topoisomerase II/histidine kinase"/>
    <property type="match status" value="1"/>
</dbReference>
<sequence>MLTAGEPSIGLEEAVPLPDHRSTSAVAPPAVGGSPRERAGAGGALANHESNTISPAPCGDQRDLRAARLAVMGELASSIIHEINQPLSAIVASAEAAKRWIERDRPVLAEASAMLDDVISEVSRVADIVTGLRALARNQEADATLVEMNSIIEEVTAALRPELARLSIRLELSLCSDGLVVLGSRVQIQQVLVNLLRNSIEAIRDEPVAAPAISLTLQPSGTSVVCTIADNGPGVAPSIKGMLFEPLATSKSDGMGMGLAISRSIASSHGGALDLLPTPTGAKFRLTIPRHIAVAGDRQPGQVSSEGALMASPRPLAK</sequence>
<dbReference type="Proteomes" id="UP000527143">
    <property type="component" value="Unassembled WGS sequence"/>
</dbReference>
<evidence type="ECO:0000256" key="2">
    <source>
        <dbReference type="ARBA" id="ARBA00012438"/>
    </source>
</evidence>
<dbReference type="InterPro" id="IPR003661">
    <property type="entry name" value="HisK_dim/P_dom"/>
</dbReference>
<feature type="region of interest" description="Disordered" evidence="9">
    <location>
        <begin position="297"/>
        <end position="318"/>
    </location>
</feature>
<dbReference type="RefSeq" id="WP_184091044.1">
    <property type="nucleotide sequence ID" value="NZ_JACIJF010000018.1"/>
</dbReference>
<comment type="catalytic activity">
    <reaction evidence="1">
        <text>ATP + protein L-histidine = ADP + protein N-phospho-L-histidine.</text>
        <dbReference type="EC" id="2.7.13.3"/>
    </reaction>
</comment>
<dbReference type="InterPro" id="IPR005467">
    <property type="entry name" value="His_kinase_dom"/>
</dbReference>
<evidence type="ECO:0000256" key="1">
    <source>
        <dbReference type="ARBA" id="ARBA00000085"/>
    </source>
</evidence>
<dbReference type="SMART" id="SM00388">
    <property type="entry name" value="HisKA"/>
    <property type="match status" value="1"/>
</dbReference>
<evidence type="ECO:0000313" key="11">
    <source>
        <dbReference type="EMBL" id="MBB5712489.1"/>
    </source>
</evidence>
<dbReference type="Gene3D" id="1.10.287.130">
    <property type="match status" value="1"/>
</dbReference>
<reference evidence="11 12" key="1">
    <citation type="submission" date="2020-08" db="EMBL/GenBank/DDBJ databases">
        <title>Genomic Encyclopedia of Type Strains, Phase IV (KMG-IV): sequencing the most valuable type-strain genomes for metagenomic binning, comparative biology and taxonomic classification.</title>
        <authorList>
            <person name="Goeker M."/>
        </authorList>
    </citation>
    <scope>NUCLEOTIDE SEQUENCE [LARGE SCALE GENOMIC DNA]</scope>
    <source>
        <strain evidence="11 12">DSM 26736</strain>
    </source>
</reference>
<dbReference type="GO" id="GO:0005524">
    <property type="term" value="F:ATP binding"/>
    <property type="evidence" value="ECO:0007669"/>
    <property type="project" value="UniProtKB-KW"/>
</dbReference>
<evidence type="ECO:0000256" key="6">
    <source>
        <dbReference type="ARBA" id="ARBA00022777"/>
    </source>
</evidence>
<keyword evidence="5" id="KW-0547">Nucleotide-binding</keyword>
<evidence type="ECO:0000256" key="4">
    <source>
        <dbReference type="ARBA" id="ARBA00022679"/>
    </source>
</evidence>
<gene>
    <name evidence="11" type="ORF">FHT02_003749</name>
</gene>
<dbReference type="GO" id="GO:0000155">
    <property type="term" value="F:phosphorelay sensor kinase activity"/>
    <property type="evidence" value="ECO:0007669"/>
    <property type="project" value="InterPro"/>
</dbReference>
<dbReference type="Gene3D" id="3.30.565.10">
    <property type="entry name" value="Histidine kinase-like ATPase, C-terminal domain"/>
    <property type="match status" value="1"/>
</dbReference>
<organism evidence="11 12">
    <name type="scientific">Sphingomonas xinjiangensis</name>
    <dbReference type="NCBI Taxonomy" id="643568"/>
    <lineage>
        <taxon>Bacteria</taxon>
        <taxon>Pseudomonadati</taxon>
        <taxon>Pseudomonadota</taxon>
        <taxon>Alphaproteobacteria</taxon>
        <taxon>Sphingomonadales</taxon>
        <taxon>Sphingomonadaceae</taxon>
        <taxon>Sphingomonas</taxon>
    </lineage>
</organism>
<dbReference type="EC" id="2.7.13.3" evidence="2"/>
<dbReference type="EMBL" id="JACIJF010000018">
    <property type="protein sequence ID" value="MBB5712489.1"/>
    <property type="molecule type" value="Genomic_DNA"/>
</dbReference>
<proteinExistence type="predicted"/>
<name>A0A840YS29_9SPHN</name>
<keyword evidence="4" id="KW-0808">Transferase</keyword>
<evidence type="ECO:0000259" key="10">
    <source>
        <dbReference type="PROSITE" id="PS50109"/>
    </source>
</evidence>
<keyword evidence="12" id="KW-1185">Reference proteome</keyword>
<dbReference type="Pfam" id="PF02518">
    <property type="entry name" value="HATPase_c"/>
    <property type="match status" value="1"/>
</dbReference>
<evidence type="ECO:0000256" key="7">
    <source>
        <dbReference type="ARBA" id="ARBA00022840"/>
    </source>
</evidence>
<keyword evidence="8" id="KW-0902">Two-component regulatory system</keyword>
<dbReference type="Pfam" id="PF00512">
    <property type="entry name" value="HisKA"/>
    <property type="match status" value="1"/>
</dbReference>
<feature type="region of interest" description="Disordered" evidence="9">
    <location>
        <begin position="1"/>
        <end position="59"/>
    </location>
</feature>
<keyword evidence="6 11" id="KW-0418">Kinase</keyword>
<dbReference type="InterPro" id="IPR003594">
    <property type="entry name" value="HATPase_dom"/>
</dbReference>
<dbReference type="InterPro" id="IPR036890">
    <property type="entry name" value="HATPase_C_sf"/>
</dbReference>
<dbReference type="PANTHER" id="PTHR43065:SF10">
    <property type="entry name" value="PEROXIDE STRESS-ACTIVATED HISTIDINE KINASE MAK3"/>
    <property type="match status" value="1"/>
</dbReference>
<evidence type="ECO:0000256" key="9">
    <source>
        <dbReference type="SAM" id="MobiDB-lite"/>
    </source>
</evidence>
<comment type="caution">
    <text evidence="11">The sequence shown here is derived from an EMBL/GenBank/DDBJ whole genome shotgun (WGS) entry which is preliminary data.</text>
</comment>
<dbReference type="SUPFAM" id="SSF47384">
    <property type="entry name" value="Homodimeric domain of signal transducing histidine kinase"/>
    <property type="match status" value="1"/>
</dbReference>
<feature type="domain" description="Histidine kinase" evidence="10">
    <location>
        <begin position="78"/>
        <end position="292"/>
    </location>
</feature>
<dbReference type="InterPro" id="IPR004358">
    <property type="entry name" value="Sig_transdc_His_kin-like_C"/>
</dbReference>
<dbReference type="AlphaFoldDB" id="A0A840YS29"/>
<protein>
    <recommendedName>
        <fullName evidence="2">histidine kinase</fullName>
        <ecNumber evidence="2">2.7.13.3</ecNumber>
    </recommendedName>
</protein>
<dbReference type="CDD" id="cd00082">
    <property type="entry name" value="HisKA"/>
    <property type="match status" value="1"/>
</dbReference>